<dbReference type="AlphaFoldDB" id="A0A7D8AA52"/>
<protein>
    <submittedName>
        <fullName evidence="7">LysE family translocator</fullName>
    </submittedName>
</protein>
<accession>A0A7D8AA52</accession>
<dbReference type="Proteomes" id="UP000515708">
    <property type="component" value="Chromosome"/>
</dbReference>
<evidence type="ECO:0000256" key="5">
    <source>
        <dbReference type="ARBA" id="ARBA00023136"/>
    </source>
</evidence>
<dbReference type="GO" id="GO:0015171">
    <property type="term" value="F:amino acid transmembrane transporter activity"/>
    <property type="evidence" value="ECO:0007669"/>
    <property type="project" value="TreeGrafter"/>
</dbReference>
<feature type="transmembrane region" description="Helical" evidence="6">
    <location>
        <begin position="12"/>
        <end position="35"/>
    </location>
</feature>
<evidence type="ECO:0000256" key="1">
    <source>
        <dbReference type="ARBA" id="ARBA00004651"/>
    </source>
</evidence>
<keyword evidence="5 6" id="KW-0472">Membrane</keyword>
<feature type="transmembrane region" description="Helical" evidence="6">
    <location>
        <begin position="162"/>
        <end position="185"/>
    </location>
</feature>
<comment type="subcellular location">
    <subcellularLocation>
        <location evidence="1">Cell membrane</location>
        <topology evidence="1">Multi-pass membrane protein</topology>
    </subcellularLocation>
</comment>
<feature type="transmembrane region" description="Helical" evidence="6">
    <location>
        <begin position="127"/>
        <end position="150"/>
    </location>
</feature>
<evidence type="ECO:0000256" key="2">
    <source>
        <dbReference type="ARBA" id="ARBA00022475"/>
    </source>
</evidence>
<proteinExistence type="predicted"/>
<dbReference type="InterPro" id="IPR001123">
    <property type="entry name" value="LeuE-type"/>
</dbReference>
<feature type="transmembrane region" description="Helical" evidence="6">
    <location>
        <begin position="87"/>
        <end position="107"/>
    </location>
</feature>
<sequence>MADIRQRCTGRSRIVACVSPDTFVALLLFLFPLAYSPGPGNAFFAGIGASRGLRAALPALTGYHAATFVVTAALGLGMGATLLNDPVVARTLAALGGVYVLWLAFAFLRSAVSGPKTGMSDAGPTRIGFWSGVVVLVLNPKAYYIIAVMFTQFLRPPANDDVATTLALTAVFTINNLVAFIVWVLGGSALAMLFRGERSTRWIDGLFAVTLVGVAIWMAVPIFAPS</sequence>
<dbReference type="PANTHER" id="PTHR30086:SF20">
    <property type="entry name" value="ARGININE EXPORTER PROTEIN ARGO-RELATED"/>
    <property type="match status" value="1"/>
</dbReference>
<evidence type="ECO:0000313" key="8">
    <source>
        <dbReference type="Proteomes" id="UP000515708"/>
    </source>
</evidence>
<keyword evidence="4 6" id="KW-1133">Transmembrane helix</keyword>
<feature type="transmembrane region" description="Helical" evidence="6">
    <location>
        <begin position="205"/>
        <end position="224"/>
    </location>
</feature>
<keyword evidence="2" id="KW-1003">Cell membrane</keyword>
<organism evidence="7 8">
    <name type="scientific">Microbacterium esteraromaticum</name>
    <dbReference type="NCBI Taxonomy" id="57043"/>
    <lineage>
        <taxon>Bacteria</taxon>
        <taxon>Bacillati</taxon>
        <taxon>Actinomycetota</taxon>
        <taxon>Actinomycetes</taxon>
        <taxon>Micrococcales</taxon>
        <taxon>Microbacteriaceae</taxon>
        <taxon>Microbacterium</taxon>
    </lineage>
</organism>
<evidence type="ECO:0000256" key="6">
    <source>
        <dbReference type="SAM" id="Phobius"/>
    </source>
</evidence>
<dbReference type="PANTHER" id="PTHR30086">
    <property type="entry name" value="ARGININE EXPORTER PROTEIN ARGO"/>
    <property type="match status" value="1"/>
</dbReference>
<reference evidence="7 8" key="1">
    <citation type="journal article" date="2020" name="Front. Microbiol.">
        <title>Design of Bacterial Strain-Specific qPCR Assays Using NGS Data and Publicly Available Resources and Its Application to Track Biocontrol Strains.</title>
        <authorList>
            <person name="Hernandez I."/>
            <person name="Sant C."/>
            <person name="Martinez R."/>
            <person name="Fernandez C."/>
        </authorList>
    </citation>
    <scope>NUCLEOTIDE SEQUENCE [LARGE SCALE GENOMIC DNA]</scope>
    <source>
        <strain evidence="7 8">B24</strain>
    </source>
</reference>
<gene>
    <name evidence="7" type="ORF">FVO59_05435</name>
</gene>
<name>A0A7D8AA52_9MICO</name>
<dbReference type="GO" id="GO:0005886">
    <property type="term" value="C:plasma membrane"/>
    <property type="evidence" value="ECO:0007669"/>
    <property type="project" value="UniProtKB-SubCell"/>
</dbReference>
<evidence type="ECO:0000313" key="7">
    <source>
        <dbReference type="EMBL" id="QMU96721.1"/>
    </source>
</evidence>
<keyword evidence="3 6" id="KW-0812">Transmembrane</keyword>
<evidence type="ECO:0000256" key="3">
    <source>
        <dbReference type="ARBA" id="ARBA00022692"/>
    </source>
</evidence>
<dbReference type="EMBL" id="CP043732">
    <property type="protein sequence ID" value="QMU96721.1"/>
    <property type="molecule type" value="Genomic_DNA"/>
</dbReference>
<dbReference type="Pfam" id="PF01810">
    <property type="entry name" value="LysE"/>
    <property type="match status" value="1"/>
</dbReference>
<evidence type="ECO:0000256" key="4">
    <source>
        <dbReference type="ARBA" id="ARBA00022989"/>
    </source>
</evidence>